<dbReference type="Gene3D" id="2.60.120.330">
    <property type="entry name" value="B-lactam Antibiotic, Isopenicillin N Synthase, Chain"/>
    <property type="match status" value="1"/>
</dbReference>
<dbReference type="InterPro" id="IPR027443">
    <property type="entry name" value="IPNS-like_sf"/>
</dbReference>
<evidence type="ECO:0000256" key="2">
    <source>
        <dbReference type="RuleBase" id="RU003682"/>
    </source>
</evidence>
<reference evidence="5" key="3">
    <citation type="submission" date="2025-08" db="UniProtKB">
        <authorList>
            <consortium name="RefSeq"/>
        </authorList>
    </citation>
    <scope>IDENTIFICATION</scope>
    <source>
        <strain evidence="5">NI907</strain>
    </source>
</reference>
<dbReference type="InterPro" id="IPR026992">
    <property type="entry name" value="DIOX_N"/>
</dbReference>
<keyword evidence="2" id="KW-0560">Oxidoreductase</keyword>
<evidence type="ECO:0000313" key="5">
    <source>
        <dbReference type="RefSeq" id="XP_030978463.1"/>
    </source>
</evidence>
<reference evidence="5" key="2">
    <citation type="submission" date="2019-10" db="EMBL/GenBank/DDBJ databases">
        <authorList>
            <consortium name="NCBI Genome Project"/>
        </authorList>
    </citation>
    <scope>NUCLEOTIDE SEQUENCE</scope>
    <source>
        <strain evidence="5">NI907</strain>
    </source>
</reference>
<dbReference type="GO" id="GO:0046872">
    <property type="term" value="F:metal ion binding"/>
    <property type="evidence" value="ECO:0007669"/>
    <property type="project" value="UniProtKB-KW"/>
</dbReference>
<gene>
    <name evidence="5" type="ORF">PgNI_08712</name>
</gene>
<dbReference type="Pfam" id="PF14226">
    <property type="entry name" value="DIOX_N"/>
    <property type="match status" value="1"/>
</dbReference>
<reference evidence="4 5" key="1">
    <citation type="journal article" date="2019" name="Mol. Biol. Evol.">
        <title>Blast fungal genomes show frequent chromosomal changes, gene gains and losses, and effector gene turnover.</title>
        <authorList>
            <person name="Gomez Luciano L.B."/>
            <person name="Jason Tsai I."/>
            <person name="Chuma I."/>
            <person name="Tosa Y."/>
            <person name="Chen Y.H."/>
            <person name="Li J.Y."/>
            <person name="Li M.Y."/>
            <person name="Jade Lu M.Y."/>
            <person name="Nakayashiki H."/>
            <person name="Li W.H."/>
        </authorList>
    </citation>
    <scope>NUCLEOTIDE SEQUENCE [LARGE SCALE GENOMIC DNA]</scope>
    <source>
        <strain evidence="4 5">NI907</strain>
    </source>
</reference>
<dbReference type="RefSeq" id="XP_030978463.1">
    <property type="nucleotide sequence ID" value="XM_031128706.1"/>
</dbReference>
<organism evidence="4 5">
    <name type="scientific">Pyricularia grisea</name>
    <name type="common">Crabgrass-specific blast fungus</name>
    <name type="synonym">Magnaporthe grisea</name>
    <dbReference type="NCBI Taxonomy" id="148305"/>
    <lineage>
        <taxon>Eukaryota</taxon>
        <taxon>Fungi</taxon>
        <taxon>Dikarya</taxon>
        <taxon>Ascomycota</taxon>
        <taxon>Pezizomycotina</taxon>
        <taxon>Sordariomycetes</taxon>
        <taxon>Sordariomycetidae</taxon>
        <taxon>Magnaporthales</taxon>
        <taxon>Pyriculariaceae</taxon>
        <taxon>Pyricularia</taxon>
    </lineage>
</organism>
<dbReference type="AlphaFoldDB" id="A0A6P8AU71"/>
<dbReference type="Pfam" id="PF03171">
    <property type="entry name" value="2OG-FeII_Oxy"/>
    <property type="match status" value="1"/>
</dbReference>
<dbReference type="InterPro" id="IPR044861">
    <property type="entry name" value="IPNS-like_FE2OG_OXY"/>
</dbReference>
<dbReference type="PANTHER" id="PTHR47990">
    <property type="entry name" value="2-OXOGLUTARATE (2OG) AND FE(II)-DEPENDENT OXYGENASE SUPERFAMILY PROTEIN-RELATED"/>
    <property type="match status" value="1"/>
</dbReference>
<dbReference type="GO" id="GO:0044283">
    <property type="term" value="P:small molecule biosynthetic process"/>
    <property type="evidence" value="ECO:0007669"/>
    <property type="project" value="UniProtKB-ARBA"/>
</dbReference>
<sequence length="348" mass="38805">MSAITTTPEMHQTMNSQIHKASDALHEIPTIDISGFRTSPETAQERIDTQNVVDRVRSACLTTGFFCLTGHGIPRELQERVLDGAEKFFSMPLEEKLKLVHPTQKNRGYEVLGGQTLQRGAKPDLKEGFYIGKHLERHDPRVRRHPRLMGPNIFPSGGLEDDEFKNPLETYYEAVLALSLTVFKILAKGLPYGDDVFDRFVSDDPVCILRLLHYPPQTSKDPRQLGAGAHTDFGAVTLLYQTAPGLQVKSPSGSGSTDRWIPVPPNRDAYVVNIGDMLHAWTEGLYKSSMHRVLNFGGSHRYSIPFFFDGNADCPLTPFGKPDDVGAETASEHLLRRLDETYAMAAKI</sequence>
<feature type="domain" description="Fe2OG dioxygenase" evidence="3">
    <location>
        <begin position="204"/>
        <end position="310"/>
    </location>
</feature>
<dbReference type="InterPro" id="IPR005123">
    <property type="entry name" value="Oxoglu/Fe-dep_dioxygenase_dom"/>
</dbReference>
<keyword evidence="4" id="KW-1185">Reference proteome</keyword>
<protein>
    <recommendedName>
        <fullName evidence="3">Fe2OG dioxygenase domain-containing protein</fullName>
    </recommendedName>
</protein>
<dbReference type="SUPFAM" id="SSF51197">
    <property type="entry name" value="Clavaminate synthase-like"/>
    <property type="match status" value="1"/>
</dbReference>
<dbReference type="GeneID" id="41963614"/>
<dbReference type="PROSITE" id="PS51471">
    <property type="entry name" value="FE2OG_OXY"/>
    <property type="match status" value="1"/>
</dbReference>
<dbReference type="Proteomes" id="UP000515153">
    <property type="component" value="Chromosome V"/>
</dbReference>
<dbReference type="InterPro" id="IPR050231">
    <property type="entry name" value="Iron_ascorbate_oxido_reductase"/>
</dbReference>
<evidence type="ECO:0000313" key="4">
    <source>
        <dbReference type="Proteomes" id="UP000515153"/>
    </source>
</evidence>
<dbReference type="KEGG" id="pgri:PgNI_08712"/>
<keyword evidence="2" id="KW-0408">Iron</keyword>
<keyword evidence="2" id="KW-0479">Metal-binding</keyword>
<evidence type="ECO:0000256" key="1">
    <source>
        <dbReference type="ARBA" id="ARBA00008056"/>
    </source>
</evidence>
<dbReference type="GO" id="GO:0016491">
    <property type="term" value="F:oxidoreductase activity"/>
    <property type="evidence" value="ECO:0007669"/>
    <property type="project" value="UniProtKB-KW"/>
</dbReference>
<dbReference type="OrthoDB" id="288590at2759"/>
<proteinExistence type="inferred from homology"/>
<accession>A0A6P8AU71</accession>
<comment type="similarity">
    <text evidence="1 2">Belongs to the iron/ascorbate-dependent oxidoreductase family.</text>
</comment>
<evidence type="ECO:0000259" key="3">
    <source>
        <dbReference type="PROSITE" id="PS51471"/>
    </source>
</evidence>
<name>A0A6P8AU71_PYRGI</name>